<evidence type="ECO:0000313" key="2">
    <source>
        <dbReference type="Proteomes" id="UP000078309"/>
    </source>
</evidence>
<evidence type="ECO:0000313" key="1">
    <source>
        <dbReference type="EMBL" id="MBT2919513.1"/>
    </source>
</evidence>
<dbReference type="AlphaFoldDB" id="A0ABD4QX59"/>
<dbReference type="RefSeq" id="WP_064626234.1">
    <property type="nucleotide sequence ID" value="NZ_JAHGUI010000050.1"/>
</dbReference>
<gene>
    <name evidence="1" type="ORF">PL14_12550</name>
</gene>
<name>A0ABD4QX59_VIBAN</name>
<protein>
    <submittedName>
        <fullName evidence="1">ATP-binding protein</fullName>
    </submittedName>
</protein>
<accession>A0ABD4QX59</accession>
<organism evidence="1 2">
    <name type="scientific">Vibrio anguillarum</name>
    <name type="common">Listonella anguillarum</name>
    <dbReference type="NCBI Taxonomy" id="55601"/>
    <lineage>
        <taxon>Bacteria</taxon>
        <taxon>Pseudomonadati</taxon>
        <taxon>Pseudomonadota</taxon>
        <taxon>Gammaproteobacteria</taxon>
        <taxon>Vibrionales</taxon>
        <taxon>Vibrionaceae</taxon>
        <taxon>Vibrio</taxon>
    </lineage>
</organism>
<reference evidence="1 2" key="1">
    <citation type="journal article" date="2017" name="J. Fish Dis.">
        <title>Comparative assessment of Vibrio virulence in marine fish larvae.</title>
        <authorList>
            <person name="Ronneseth A."/>
            <person name="Castillo D."/>
            <person name="D'Alvise P."/>
            <person name="Tonnesen O."/>
            <person name="Haugland G."/>
            <person name="Grotkjaer T."/>
            <person name="Engell-Sorensen K."/>
            <person name="Norremark L."/>
            <person name="Bergh O."/>
            <person name="Wergeland H.I."/>
            <person name="Gram L."/>
        </authorList>
    </citation>
    <scope>NUCLEOTIDE SEQUENCE [LARGE SCALE GENOMIC DNA]</scope>
    <source>
        <strain evidence="1 2">90-11-286</strain>
    </source>
</reference>
<dbReference type="Proteomes" id="UP000078309">
    <property type="component" value="Unassembled WGS sequence"/>
</dbReference>
<dbReference type="GO" id="GO:0005524">
    <property type="term" value="F:ATP binding"/>
    <property type="evidence" value="ECO:0007669"/>
    <property type="project" value="UniProtKB-KW"/>
</dbReference>
<sequence>MQEDDITRIKTSMLIFSLEKALGNFVLDKEHLGDQLSTGAVENIIERSEKKGAALEKDQIALILQASYLGEVFDFALNVAKGTICEEYLVSLKALANQLGIFDIRNAVCHPNNPFPDCYWYRAATIASDPLIEKLGLQNVSEALTSAVAGQLNEPPQSWFSDVKWAIPNNLPKMFPHEITGLLGRETEFKELNRLLLLPRENLITIVAPGGIGKTALVLQLLKDLSLTPSFSKQVDRIIFCSLKNEELTADGLRKIDAVKDIDSIKSHIFNELRDLYPERTFGSFEEACVELNDEKILLCIDNLETLLIESQHEFQQFNQELPLRWKVLVTSRVSLGAGTSVPLEPLKQKHSVALARNYFRKRGVMNIQQRTLQDIAKAANHNPLAIRLTVDLYLKGNDIPESIQRSQKDIASFSYKNLIDAIDDTAVSILEAIFAQQVSNRTELSQLLDLSYEAVVEAVNELTKTTLITRESTSEDFDSYKLADSIRELLIFNPRNIDVRKKVSEEIRKRKVVIQELNNRQKQLEIDEYSDEYIAPETADILTILVNDTNKELKNGTNSLELRMLRDRYNDLSKQFRTVEAFCFNYSRILQQLGDIDGAKACILSTSPRCRLQLAWVCFNDNDFESSATKYGELYAEGFGDNAKSNSKFAYRINRYYLTSLLYSQQTDDVINITNNWESHQQYRDLFGSMRASAFKRSVEHKVNQDARSSEVALNEAISTLERLFELERYSYTNSVEAYRIMKEIRYIVSRPNMYSSCFVKRSLQFVAKHLFDVCQSAKVPEKEQVKIIQDLSRVDVKDNPINSMPWLRRKEPEQDNSELQAYEGQGYTIVKVTNIPDNVEGVSPFIFAKDRKGTTYYLNVKYLVSGSWLEWATYELGDKFGIKFGKSNNHGNTYPATEIIEL</sequence>
<keyword evidence="1" id="KW-0547">Nucleotide-binding</keyword>
<dbReference type="Gene3D" id="3.40.50.300">
    <property type="entry name" value="P-loop containing nucleotide triphosphate hydrolases"/>
    <property type="match status" value="1"/>
</dbReference>
<dbReference type="EMBL" id="JAHGUI010000050">
    <property type="protein sequence ID" value="MBT2919513.1"/>
    <property type="molecule type" value="Genomic_DNA"/>
</dbReference>
<keyword evidence="1" id="KW-0067">ATP-binding</keyword>
<dbReference type="PANTHER" id="PTHR47691">
    <property type="entry name" value="REGULATOR-RELATED"/>
    <property type="match status" value="1"/>
</dbReference>
<dbReference type="InterPro" id="IPR027417">
    <property type="entry name" value="P-loop_NTPase"/>
</dbReference>
<dbReference type="PANTHER" id="PTHR47691:SF3">
    <property type="entry name" value="HTH-TYPE TRANSCRIPTIONAL REGULATOR RV0890C-RELATED"/>
    <property type="match status" value="1"/>
</dbReference>
<comment type="caution">
    <text evidence="1">The sequence shown here is derived from an EMBL/GenBank/DDBJ whole genome shotgun (WGS) entry which is preliminary data.</text>
</comment>
<dbReference type="SUPFAM" id="SSF52540">
    <property type="entry name" value="P-loop containing nucleoside triphosphate hydrolases"/>
    <property type="match status" value="1"/>
</dbReference>
<proteinExistence type="predicted"/>